<dbReference type="EMBL" id="VIFM01000395">
    <property type="protein sequence ID" value="TQF09080.1"/>
    <property type="molecule type" value="Genomic_DNA"/>
</dbReference>
<reference evidence="1 2" key="1">
    <citation type="submission" date="2019-06" db="EMBL/GenBank/DDBJ databases">
        <authorList>
            <person name="Livingstone P."/>
            <person name="Whitworth D."/>
        </authorList>
    </citation>
    <scope>NUCLEOTIDE SEQUENCE [LARGE SCALE GENOMIC DNA]</scope>
    <source>
        <strain evidence="1 2">AM401</strain>
    </source>
</reference>
<organism evidence="1 2">
    <name type="scientific">Myxococcus llanfairpwllgwyngyllgogerychwyrndrobwllllantysiliogogogochensis</name>
    <dbReference type="NCBI Taxonomy" id="2590453"/>
    <lineage>
        <taxon>Bacteria</taxon>
        <taxon>Pseudomonadati</taxon>
        <taxon>Myxococcota</taxon>
        <taxon>Myxococcia</taxon>
        <taxon>Myxococcales</taxon>
        <taxon>Cystobacterineae</taxon>
        <taxon>Myxococcaceae</taxon>
        <taxon>Myxococcus</taxon>
    </lineage>
</organism>
<name>A0A540WJ83_9BACT</name>
<dbReference type="Proteomes" id="UP000315369">
    <property type="component" value="Unassembled WGS sequence"/>
</dbReference>
<keyword evidence="2" id="KW-1185">Reference proteome</keyword>
<evidence type="ECO:0000313" key="2">
    <source>
        <dbReference type="Proteomes" id="UP000315369"/>
    </source>
</evidence>
<sequence length="129" mass="14124">MTPSIETAILALAVSQLLVPLLNGLLARRQVKHEQAADQVPLLVERVGTVAADVKDIKADLRRVGEIDAAQRLMDQRVRTLESFQNEARPQLLQLSNQTHLLMGERGARQQLQRAANLVAAAGGERSDT</sequence>
<accession>A0A540WJ83</accession>
<dbReference type="OrthoDB" id="5513434at2"/>
<comment type="caution">
    <text evidence="1">The sequence shown here is derived from an EMBL/GenBank/DDBJ whole genome shotgun (WGS) entry which is preliminary data.</text>
</comment>
<proteinExistence type="predicted"/>
<protein>
    <submittedName>
        <fullName evidence="1">Uncharacterized protein</fullName>
    </submittedName>
</protein>
<dbReference type="RefSeq" id="WP_141649066.1">
    <property type="nucleotide sequence ID" value="NZ_VIFM01000395.1"/>
</dbReference>
<gene>
    <name evidence="1" type="ORF">FJV41_46555</name>
</gene>
<evidence type="ECO:0000313" key="1">
    <source>
        <dbReference type="EMBL" id="TQF09080.1"/>
    </source>
</evidence>
<dbReference type="AlphaFoldDB" id="A0A540WJ83"/>